<organism evidence="1 2">
    <name type="scientific">Pleurotus cornucopiae</name>
    <name type="common">Cornucopia mushroom</name>
    <dbReference type="NCBI Taxonomy" id="5321"/>
    <lineage>
        <taxon>Eukaryota</taxon>
        <taxon>Fungi</taxon>
        <taxon>Dikarya</taxon>
        <taxon>Basidiomycota</taxon>
        <taxon>Agaricomycotina</taxon>
        <taxon>Agaricomycetes</taxon>
        <taxon>Agaricomycetidae</taxon>
        <taxon>Agaricales</taxon>
        <taxon>Pleurotineae</taxon>
        <taxon>Pleurotaceae</taxon>
        <taxon>Pleurotus</taxon>
    </lineage>
</organism>
<dbReference type="Proteomes" id="UP000824881">
    <property type="component" value="Unassembled WGS sequence"/>
</dbReference>
<name>A0ACB7INF2_PLECO</name>
<protein>
    <submittedName>
        <fullName evidence="1">Uncharacterized protein</fullName>
    </submittedName>
</protein>
<evidence type="ECO:0000313" key="1">
    <source>
        <dbReference type="EMBL" id="KAG9219728.1"/>
    </source>
</evidence>
<keyword evidence="2" id="KW-1185">Reference proteome</keyword>
<dbReference type="EMBL" id="WQMT02000009">
    <property type="protein sequence ID" value="KAG9219728.1"/>
    <property type="molecule type" value="Genomic_DNA"/>
</dbReference>
<comment type="caution">
    <text evidence="1">The sequence shown here is derived from an EMBL/GenBank/DDBJ whole genome shotgun (WGS) entry which is preliminary data.</text>
</comment>
<evidence type="ECO:0000313" key="2">
    <source>
        <dbReference type="Proteomes" id="UP000824881"/>
    </source>
</evidence>
<sequence>MVVCTCSLRCKGGRDVAQSTYYAHATYRQLDLQEQLGMGQSAEGMNEPTGSRKRRRTGLPSGASEVQAMGNDRNSSGPGEQGNRGGGGPDRQPSNGNQGDRHTPGAQPGQPDGGVGGGGDGEGPGRGDDGNLGATGRDGQAANGNQGDTNGTGPQNQAQHEPHDEEQNNGHPRELPTRSDIPHIQLSLEFIKLLKNAKLDSVHSGLTASQIDALRNPEPVSEQDFDANLRFSMALFLASLNASEDTYKKNCKAVHDNVNGFELLSYEKLKTRLGKLSGVYPVSNDMCINTCMAYTGPYKELDHCPFCHEARFVDQHARRTFFTIPIGPQIQAQWCSPSGAGDMRYRARRTREVLATMRRNNGKIDEYDDFICGSDYLERVINGEINDDDTLLLFSIDGAQLYRMKQSDCWIYIWVILNLAPDKRYKVRHVLIAGCIPGSNAPQNMDSFLFPCLYHLAAIQNDGGLVVYDGQNLQLFRSQLRLVFITADCIAMAEITHWVGHHGRYSCRIFCGLPGRHKAGAPHYYISLLKPDNYNVPGSSHPDVDITNLPSGSNEEYLRLLMNVIQSRGPTQFMRRRCDNGLSSATIFLGLDLALPIPLCFTGDIMHLEGLNIPQFMIGLWRGGQGSGSLSVICATTDSRRSWDWAVLADSDVWDVHGGEVADSTEHLPGCFERPPRDPSEKISSGYKATEFLAYLYGLCPGLLYEVLPHTYWKSFCKLVRGVRLLSQRTISAEDLTLAHGLLMSFCIEFETLYCQRRADRLHFVRPCIHFLIHRATETFRVGPMALLAQWTMERTIGNLGAEIRHHQDPYANLTQRALLRAQCGAFYAMAPGFISEKSVLAQTAWDLQDGYALLQKRDDASYLLDEDESTALREFLRINYLGDVALTGNEELRVFRWARLRLPNGHTARSVWAEKFRKKQPRRARNVAITINNCTRHGEVQFYCSFSVNGDQIPLALVALYTTPDADLLSESSDTLWVNSYPAARELLFIRTNLIRAVVGMVPFKWKPVNTLEEGHITKPGRYFVVEYTGNPVAQSNNGNEDEDED</sequence>
<reference evidence="1 2" key="1">
    <citation type="journal article" date="2021" name="Appl. Environ. Microbiol.">
        <title>Genetic linkage and physical mapping for an oyster mushroom Pleurotus cornucopiae and QTL analysis for the trait cap color.</title>
        <authorList>
            <person name="Zhang Y."/>
            <person name="Gao W."/>
            <person name="Sonnenberg A."/>
            <person name="Chen Q."/>
            <person name="Zhang J."/>
            <person name="Huang C."/>
        </authorList>
    </citation>
    <scope>NUCLEOTIDE SEQUENCE [LARGE SCALE GENOMIC DNA]</scope>
    <source>
        <strain evidence="1">CCMSSC00406</strain>
    </source>
</reference>
<accession>A0ACB7INF2</accession>
<proteinExistence type="predicted"/>
<gene>
    <name evidence="1" type="ORF">CCMSSC00406_0010191</name>
</gene>